<sequence>MNDENVNPEGTNPEGTDSKNTNPEETPGDGLSRSSAYEKKEPIIPERGISSTARENSSDPDSVPERQEEAKTNTSELHYRETENRRIESERVSTNSGSSSSVRKKERSNRSYFVVLLALIAVIAVSMAAIFYGLGFGGELGNSEKIAVIYVQGSMLTGNVPSGLGYATSEEISENIHSAVADENVRAIVLRINSAGGSPAAAQEISIEIEKAQEKGIPVVVSMGDLAASAAYYISVPADYIYANPSTSTGSIGVIWTFENMSSYYEREGVEYYISKSGEFKDMGGSWRGLTDEEKEYADSVVMDSYENFVDQVAEGRNMNRSEVKALADGRIYTGTKAKELGLVDGFGNLYDAIDKAAELGGVQGEPRVVYMNRVSLSSLLLGSESGDSGEETGQLVDYFEKSPYGKILACMS</sequence>
<evidence type="ECO:0000256" key="6">
    <source>
        <dbReference type="SAM" id="Phobius"/>
    </source>
</evidence>
<reference evidence="8 9" key="1">
    <citation type="submission" date="2014-07" db="EMBL/GenBank/DDBJ databases">
        <title>Methanogenic archaea and the global carbon cycle.</title>
        <authorList>
            <person name="Henriksen J.R."/>
            <person name="Luke J."/>
            <person name="Reinhart S."/>
            <person name="Benedict M.N."/>
            <person name="Youngblut N.D."/>
            <person name="Metcalf M.E."/>
            <person name="Whitaker R.J."/>
            <person name="Metcalf W.W."/>
        </authorList>
    </citation>
    <scope>NUCLEOTIDE SEQUENCE [LARGE SCALE GENOMIC DNA]</scope>
    <source>
        <strain evidence="8 9">C2J</strain>
    </source>
</reference>
<dbReference type="KEGG" id="msj:MSSAC_3782"/>
<name>A0A0E3PTR2_9EURY</name>
<dbReference type="InterPro" id="IPR002142">
    <property type="entry name" value="Peptidase_S49"/>
</dbReference>
<feature type="transmembrane region" description="Helical" evidence="6">
    <location>
        <begin position="112"/>
        <end position="134"/>
    </location>
</feature>
<evidence type="ECO:0000313" key="9">
    <source>
        <dbReference type="Proteomes" id="UP000033123"/>
    </source>
</evidence>
<keyword evidence="6" id="KW-0472">Membrane</keyword>
<feature type="region of interest" description="Disordered" evidence="5">
    <location>
        <begin position="1"/>
        <end position="104"/>
    </location>
</feature>
<feature type="compositionally biased region" description="Basic and acidic residues" evidence="5">
    <location>
        <begin position="63"/>
        <end position="91"/>
    </location>
</feature>
<dbReference type="STRING" id="1434118.MSSAC_3782"/>
<dbReference type="HOGENOM" id="CLU_046540_0_2_2"/>
<feature type="compositionally biased region" description="Polar residues" evidence="5">
    <location>
        <begin position="1"/>
        <end position="24"/>
    </location>
</feature>
<evidence type="ECO:0000313" key="8">
    <source>
        <dbReference type="EMBL" id="AKB38372.1"/>
    </source>
</evidence>
<evidence type="ECO:0000256" key="2">
    <source>
        <dbReference type="ARBA" id="ARBA00022670"/>
    </source>
</evidence>
<dbReference type="Gene3D" id="3.90.226.10">
    <property type="entry name" value="2-enoyl-CoA Hydratase, Chain A, domain 1"/>
    <property type="match status" value="1"/>
</dbReference>
<keyword evidence="6" id="KW-1133">Transmembrane helix</keyword>
<evidence type="ECO:0000256" key="5">
    <source>
        <dbReference type="SAM" id="MobiDB-lite"/>
    </source>
</evidence>
<keyword evidence="2 8" id="KW-0645">Protease</keyword>
<keyword evidence="3" id="KW-0378">Hydrolase</keyword>
<dbReference type="Gene3D" id="6.20.330.10">
    <property type="match status" value="1"/>
</dbReference>
<protein>
    <submittedName>
        <fullName evidence="8">Periplasmic serine protease</fullName>
    </submittedName>
</protein>
<gene>
    <name evidence="8" type="ORF">MSSAC_3782</name>
</gene>
<evidence type="ECO:0000256" key="4">
    <source>
        <dbReference type="ARBA" id="ARBA00022825"/>
    </source>
</evidence>
<organism evidence="8 9">
    <name type="scientific">Methanosarcina siciliae C2J</name>
    <dbReference type="NCBI Taxonomy" id="1434118"/>
    <lineage>
        <taxon>Archaea</taxon>
        <taxon>Methanobacteriati</taxon>
        <taxon>Methanobacteriota</taxon>
        <taxon>Stenosarchaea group</taxon>
        <taxon>Methanomicrobia</taxon>
        <taxon>Methanosarcinales</taxon>
        <taxon>Methanosarcinaceae</taxon>
        <taxon>Methanosarcina</taxon>
    </lineage>
</organism>
<evidence type="ECO:0000256" key="3">
    <source>
        <dbReference type="ARBA" id="ARBA00022801"/>
    </source>
</evidence>
<dbReference type="InterPro" id="IPR004635">
    <property type="entry name" value="Pept_S49_SppA"/>
</dbReference>
<dbReference type="PANTHER" id="PTHR42987:SF4">
    <property type="entry name" value="PROTEASE SOHB-RELATED"/>
    <property type="match status" value="1"/>
</dbReference>
<dbReference type="NCBIfam" id="TIGR00706">
    <property type="entry name" value="SppA_dom"/>
    <property type="match status" value="1"/>
</dbReference>
<keyword evidence="6" id="KW-0812">Transmembrane</keyword>
<dbReference type="PANTHER" id="PTHR42987">
    <property type="entry name" value="PEPTIDASE S49"/>
    <property type="match status" value="1"/>
</dbReference>
<dbReference type="RefSeq" id="WP_048184818.1">
    <property type="nucleotide sequence ID" value="NZ_CP009508.1"/>
</dbReference>
<dbReference type="PATRIC" id="fig|1434118.4.peg.4871"/>
<dbReference type="Pfam" id="PF01343">
    <property type="entry name" value="Peptidase_S49"/>
    <property type="match status" value="1"/>
</dbReference>
<evidence type="ECO:0000256" key="1">
    <source>
        <dbReference type="ARBA" id="ARBA00008683"/>
    </source>
</evidence>
<dbReference type="SUPFAM" id="SSF52096">
    <property type="entry name" value="ClpP/crotonase"/>
    <property type="match status" value="1"/>
</dbReference>
<feature type="compositionally biased region" description="Low complexity" evidence="5">
    <location>
        <begin position="92"/>
        <end position="101"/>
    </location>
</feature>
<keyword evidence="4" id="KW-0720">Serine protease</keyword>
<proteinExistence type="inferred from homology"/>
<dbReference type="GO" id="GO:0008236">
    <property type="term" value="F:serine-type peptidase activity"/>
    <property type="evidence" value="ECO:0007669"/>
    <property type="project" value="UniProtKB-KW"/>
</dbReference>
<accession>A0A0E3PTR2</accession>
<dbReference type="CDD" id="cd07023">
    <property type="entry name" value="S49_Sppa_N_C"/>
    <property type="match status" value="1"/>
</dbReference>
<dbReference type="AlphaFoldDB" id="A0A0E3PTR2"/>
<dbReference type="InterPro" id="IPR047272">
    <property type="entry name" value="S49_SppA_C"/>
</dbReference>
<dbReference type="InterPro" id="IPR029045">
    <property type="entry name" value="ClpP/crotonase-like_dom_sf"/>
</dbReference>
<dbReference type="GeneID" id="24873486"/>
<dbReference type="GO" id="GO:0006508">
    <property type="term" value="P:proteolysis"/>
    <property type="evidence" value="ECO:0007669"/>
    <property type="project" value="UniProtKB-KW"/>
</dbReference>
<evidence type="ECO:0000259" key="7">
    <source>
        <dbReference type="Pfam" id="PF01343"/>
    </source>
</evidence>
<dbReference type="Proteomes" id="UP000033123">
    <property type="component" value="Chromosome"/>
</dbReference>
<feature type="domain" description="Peptidase S49" evidence="7">
    <location>
        <begin position="212"/>
        <end position="363"/>
    </location>
</feature>
<comment type="similarity">
    <text evidence="1">Belongs to the peptidase S49 family.</text>
</comment>
<dbReference type="EMBL" id="CP009508">
    <property type="protein sequence ID" value="AKB38372.1"/>
    <property type="molecule type" value="Genomic_DNA"/>
</dbReference>